<accession>A0AA43QU37</accession>
<evidence type="ECO:0008006" key="5">
    <source>
        <dbReference type="Google" id="ProtNLM"/>
    </source>
</evidence>
<name>A0AA43QU37_9LECA</name>
<sequence>MATKYNIVPTSREVESEDHSISRPDDSGLWNALQAWYVFVLHVASSIVFVACMLRWIDGHHFQTGSPSSIFQTDIPFYQTQINGLVSLALVIIRLLASACTALLVWRMILVLLEKQGLTLAELTRMNNYRLPILPRFDSILWSGWAILLAFFLWPPNFAAPLANSSLAWTPAAKIFGSSTSITMPTWHNATDFGQVNYPEWRMRSLLNAAIMTGTDPGYAFNSPDLPLRRYFRPPVNMTDSSRISTTLPLAEFQIKWHDEGEDDLSDRLSNSTFTDFTAPFPGTYTASRRDGSVILVRDDPYDPDDEPNTPQGAEVFTSARSVAVRVSHYENGTRLEDGSLANADTPCPNISPWFGQLPGPAQAKVSFTLGGEGQFMGADCYQIGTVTATAGIYAATDCEILSAGSLAKSATCFLAQNASTIKEDWIAPVAFEMMSEIMKDTVMLNYTQQYMAEGLDAYTSGMVTLAYHAAWSSVMDTLGADNETASIRVAEPMVQAGVSRGKLYVWLAMNLSLLVAAVLMYVALSFSSVKAIRDITLTPLMADFSAITNCRRGIGLRDAATLSRKDRKLPRIKLTADGTYNFVDEIGFQTRHE</sequence>
<keyword evidence="4" id="KW-1185">Reference proteome</keyword>
<proteinExistence type="predicted"/>
<dbReference type="Proteomes" id="UP001161017">
    <property type="component" value="Unassembled WGS sequence"/>
</dbReference>
<feature type="transmembrane region" description="Helical" evidence="1">
    <location>
        <begin position="85"/>
        <end position="113"/>
    </location>
</feature>
<dbReference type="AlphaFoldDB" id="A0AA43QU37"/>
<keyword evidence="1" id="KW-0812">Transmembrane</keyword>
<feature type="transmembrane region" description="Helical" evidence="1">
    <location>
        <begin position="504"/>
        <end position="525"/>
    </location>
</feature>
<keyword evidence="1" id="KW-0472">Membrane</keyword>
<dbReference type="EMBL" id="JAPUFD010000037">
    <property type="protein sequence ID" value="MDI1493621.1"/>
    <property type="molecule type" value="Genomic_DNA"/>
</dbReference>
<keyword evidence="1" id="KW-1133">Transmembrane helix</keyword>
<reference evidence="2" key="1">
    <citation type="submission" date="2022-10" db="EMBL/GenBank/DDBJ databases">
        <title>Whole Genome Sequence and Flow Cytometry Genome Size Data for the Lichen-Forming Fungus Ramalina farinacea.</title>
        <authorList>
            <person name="Llewellyn T."/>
            <person name="Hill R."/>
            <person name="Mian S."/>
            <person name="Leitch I."/>
            <person name="Gaya E."/>
        </authorList>
    </citation>
    <scope>NUCLEOTIDE SEQUENCE</scope>
    <source>
        <strain evidence="2">LIQ254RAFAR</strain>
    </source>
</reference>
<organism evidence="2 4">
    <name type="scientific">Ramalina farinacea</name>
    <dbReference type="NCBI Taxonomy" id="258253"/>
    <lineage>
        <taxon>Eukaryota</taxon>
        <taxon>Fungi</taxon>
        <taxon>Dikarya</taxon>
        <taxon>Ascomycota</taxon>
        <taxon>Pezizomycotina</taxon>
        <taxon>Lecanoromycetes</taxon>
        <taxon>OSLEUM clade</taxon>
        <taxon>Lecanoromycetidae</taxon>
        <taxon>Lecanorales</taxon>
        <taxon>Lecanorineae</taxon>
        <taxon>Ramalinaceae</taxon>
        <taxon>Ramalina</taxon>
    </lineage>
</organism>
<evidence type="ECO:0000313" key="2">
    <source>
        <dbReference type="EMBL" id="MDI1492666.1"/>
    </source>
</evidence>
<evidence type="ECO:0000313" key="4">
    <source>
        <dbReference type="Proteomes" id="UP001161017"/>
    </source>
</evidence>
<feature type="transmembrane region" description="Helical" evidence="1">
    <location>
        <begin position="133"/>
        <end position="154"/>
    </location>
</feature>
<dbReference type="EMBL" id="JAPUFD010000020">
    <property type="protein sequence ID" value="MDI1492666.1"/>
    <property type="molecule type" value="Genomic_DNA"/>
</dbReference>
<protein>
    <recommendedName>
        <fullName evidence="5">Transmembrane protein</fullName>
    </recommendedName>
</protein>
<evidence type="ECO:0000313" key="3">
    <source>
        <dbReference type="EMBL" id="MDI1493621.1"/>
    </source>
</evidence>
<feature type="transmembrane region" description="Helical" evidence="1">
    <location>
        <begin position="36"/>
        <end position="57"/>
    </location>
</feature>
<comment type="caution">
    <text evidence="2">The sequence shown here is derived from an EMBL/GenBank/DDBJ whole genome shotgun (WGS) entry which is preliminary data.</text>
</comment>
<evidence type="ECO:0000256" key="1">
    <source>
        <dbReference type="SAM" id="Phobius"/>
    </source>
</evidence>
<gene>
    <name evidence="2" type="ORF">OHK93_004448</name>
    <name evidence="3" type="ORF">OHK93_005917</name>
</gene>